<name>A0A329RAU0_9STRA</name>
<protein>
    <recommendedName>
        <fullName evidence="1">HNH nuclease domain-containing protein</fullName>
    </recommendedName>
</protein>
<reference evidence="2 3" key="1">
    <citation type="submission" date="2018-01" db="EMBL/GenBank/DDBJ databases">
        <title>Draft genome of the strawberry crown rot pathogen Phytophthora cactorum.</title>
        <authorList>
            <person name="Armitage A.D."/>
            <person name="Lysoe E."/>
            <person name="Nellist C.F."/>
            <person name="Harrison R.J."/>
            <person name="Brurberg M.B."/>
        </authorList>
    </citation>
    <scope>NUCLEOTIDE SEQUENCE [LARGE SCALE GENOMIC DNA]</scope>
    <source>
        <strain evidence="2 3">10300</strain>
    </source>
</reference>
<dbReference type="VEuPathDB" id="FungiDB:PC110_g21955"/>
<feature type="domain" description="HNH nuclease" evidence="1">
    <location>
        <begin position="156"/>
        <end position="215"/>
    </location>
</feature>
<proteinExistence type="predicted"/>
<evidence type="ECO:0000259" key="1">
    <source>
        <dbReference type="Pfam" id="PF13391"/>
    </source>
</evidence>
<sequence length="354" mass="39481">MVKLFCAIDGRDQGEELSDDAKDLQLFLAKKEKGAGAWLTEKEVKEGVNDTNGLELLDVAGAPLNLVGLSEDDVRFRVTKENVKAKTVPVHVLVVVPPEEKTSSPYAVIAATLFQHTFLNVPSTTASRTQKLKKQLVKKYKCDCGINQNGDSMLLCMVMNVALPSSVVIASHIFRREHDHLKGHFVQIADIDDVSNGLLLFKPIESAFDDLDISFLVDKRDQFTLKMFNSDIKAHLLVDRLTQQQWDELGCGSLPTHWRTSTSPIYAPNAPQFNVLTTFGKLDGKTLRFPSGSTLRPFRRCLYHQAQLARTRAITQGWVPDEYNFDDFSSEGFALEEKMKLLFSSNLSTSGSPS</sequence>
<keyword evidence="3" id="KW-1185">Reference proteome</keyword>
<dbReference type="InterPro" id="IPR003615">
    <property type="entry name" value="HNH_nuc"/>
</dbReference>
<evidence type="ECO:0000313" key="3">
    <source>
        <dbReference type="Proteomes" id="UP000251314"/>
    </source>
</evidence>
<dbReference type="AlphaFoldDB" id="A0A329RAU0"/>
<dbReference type="STRING" id="29920.A0A329RAU0"/>
<dbReference type="OrthoDB" id="123796at2759"/>
<dbReference type="Pfam" id="PF13391">
    <property type="entry name" value="HNH_2"/>
    <property type="match status" value="1"/>
</dbReference>
<dbReference type="Proteomes" id="UP000251314">
    <property type="component" value="Unassembled WGS sequence"/>
</dbReference>
<dbReference type="EMBL" id="MJFZ01001654">
    <property type="protein sequence ID" value="RAW21601.1"/>
    <property type="molecule type" value="Genomic_DNA"/>
</dbReference>
<evidence type="ECO:0000313" key="2">
    <source>
        <dbReference type="EMBL" id="RAW21601.1"/>
    </source>
</evidence>
<organism evidence="2 3">
    <name type="scientific">Phytophthora cactorum</name>
    <dbReference type="NCBI Taxonomy" id="29920"/>
    <lineage>
        <taxon>Eukaryota</taxon>
        <taxon>Sar</taxon>
        <taxon>Stramenopiles</taxon>
        <taxon>Oomycota</taxon>
        <taxon>Peronosporomycetes</taxon>
        <taxon>Peronosporales</taxon>
        <taxon>Peronosporaceae</taxon>
        <taxon>Phytophthora</taxon>
    </lineage>
</organism>
<comment type="caution">
    <text evidence="2">The sequence shown here is derived from an EMBL/GenBank/DDBJ whole genome shotgun (WGS) entry which is preliminary data.</text>
</comment>
<accession>A0A329RAU0</accession>
<gene>
    <name evidence="2" type="ORF">PC110_g21955</name>
</gene>